<evidence type="ECO:0000313" key="1">
    <source>
        <dbReference type="EMBL" id="KAF5789332.1"/>
    </source>
</evidence>
<sequence length="158" mass="18817">MKQKEVIMRNVGAERNFGFQDQPDRYIVITEKDRFDVYGNRSGIVSWAYNDENGLFLVKRKNGAVEYYNNAKAFESWTAVDLRELSKAFYHDQCRDHNCKIGWNFFNKLQQQARVNFKDMKLAQSFVLEHEDVLDPSTNKPFKTVMWPPTKQTRMFHY</sequence>
<accession>A0A9K3I3D4</accession>
<dbReference type="AlphaFoldDB" id="A0A9K3I3D4"/>
<protein>
    <submittedName>
        <fullName evidence="1">Uncharacterized protein</fullName>
    </submittedName>
</protein>
<gene>
    <name evidence="1" type="ORF">HanXRQr2_Chr09g0370001</name>
</gene>
<dbReference type="EMBL" id="MNCJ02000324">
    <property type="protein sequence ID" value="KAF5789332.1"/>
    <property type="molecule type" value="Genomic_DNA"/>
</dbReference>
<proteinExistence type="predicted"/>
<keyword evidence="2" id="KW-1185">Reference proteome</keyword>
<evidence type="ECO:0000313" key="2">
    <source>
        <dbReference type="Proteomes" id="UP000215914"/>
    </source>
</evidence>
<name>A0A9K3I3D4_HELAN</name>
<comment type="caution">
    <text evidence="1">The sequence shown here is derived from an EMBL/GenBank/DDBJ whole genome shotgun (WGS) entry which is preliminary data.</text>
</comment>
<dbReference type="Gramene" id="mRNA:HanXRQr2_Chr09g0370001">
    <property type="protein sequence ID" value="CDS:HanXRQr2_Chr09g0370001.1"/>
    <property type="gene ID" value="HanXRQr2_Chr09g0370001"/>
</dbReference>
<reference evidence="1" key="2">
    <citation type="submission" date="2020-06" db="EMBL/GenBank/DDBJ databases">
        <title>Helianthus annuus Genome sequencing and assembly Release 2.</title>
        <authorList>
            <person name="Gouzy J."/>
            <person name="Langlade N."/>
            <person name="Munos S."/>
        </authorList>
    </citation>
    <scope>NUCLEOTIDE SEQUENCE</scope>
    <source>
        <tissue evidence="1">Leaves</tissue>
    </source>
</reference>
<dbReference type="Proteomes" id="UP000215914">
    <property type="component" value="Unassembled WGS sequence"/>
</dbReference>
<reference evidence="1" key="1">
    <citation type="journal article" date="2017" name="Nature">
        <title>The sunflower genome provides insights into oil metabolism, flowering and Asterid evolution.</title>
        <authorList>
            <person name="Badouin H."/>
            <person name="Gouzy J."/>
            <person name="Grassa C.J."/>
            <person name="Murat F."/>
            <person name="Staton S.E."/>
            <person name="Cottret L."/>
            <person name="Lelandais-Briere C."/>
            <person name="Owens G.L."/>
            <person name="Carrere S."/>
            <person name="Mayjonade B."/>
            <person name="Legrand L."/>
            <person name="Gill N."/>
            <person name="Kane N.C."/>
            <person name="Bowers J.E."/>
            <person name="Hubner S."/>
            <person name="Bellec A."/>
            <person name="Berard A."/>
            <person name="Berges H."/>
            <person name="Blanchet N."/>
            <person name="Boniface M.C."/>
            <person name="Brunel D."/>
            <person name="Catrice O."/>
            <person name="Chaidir N."/>
            <person name="Claudel C."/>
            <person name="Donnadieu C."/>
            <person name="Faraut T."/>
            <person name="Fievet G."/>
            <person name="Helmstetter N."/>
            <person name="King M."/>
            <person name="Knapp S.J."/>
            <person name="Lai Z."/>
            <person name="Le Paslier M.C."/>
            <person name="Lippi Y."/>
            <person name="Lorenzon L."/>
            <person name="Mandel J.R."/>
            <person name="Marage G."/>
            <person name="Marchand G."/>
            <person name="Marquand E."/>
            <person name="Bret-Mestries E."/>
            <person name="Morien E."/>
            <person name="Nambeesan S."/>
            <person name="Nguyen T."/>
            <person name="Pegot-Espagnet P."/>
            <person name="Pouilly N."/>
            <person name="Raftis F."/>
            <person name="Sallet E."/>
            <person name="Schiex T."/>
            <person name="Thomas J."/>
            <person name="Vandecasteele C."/>
            <person name="Vares D."/>
            <person name="Vear F."/>
            <person name="Vautrin S."/>
            <person name="Crespi M."/>
            <person name="Mangin B."/>
            <person name="Burke J.M."/>
            <person name="Salse J."/>
            <person name="Munos S."/>
            <person name="Vincourt P."/>
            <person name="Rieseberg L.H."/>
            <person name="Langlade N.B."/>
        </authorList>
    </citation>
    <scope>NUCLEOTIDE SEQUENCE</scope>
    <source>
        <tissue evidence="1">Leaves</tissue>
    </source>
</reference>
<organism evidence="1 2">
    <name type="scientific">Helianthus annuus</name>
    <name type="common">Common sunflower</name>
    <dbReference type="NCBI Taxonomy" id="4232"/>
    <lineage>
        <taxon>Eukaryota</taxon>
        <taxon>Viridiplantae</taxon>
        <taxon>Streptophyta</taxon>
        <taxon>Embryophyta</taxon>
        <taxon>Tracheophyta</taxon>
        <taxon>Spermatophyta</taxon>
        <taxon>Magnoliopsida</taxon>
        <taxon>eudicotyledons</taxon>
        <taxon>Gunneridae</taxon>
        <taxon>Pentapetalae</taxon>
        <taxon>asterids</taxon>
        <taxon>campanulids</taxon>
        <taxon>Asterales</taxon>
        <taxon>Asteraceae</taxon>
        <taxon>Asteroideae</taxon>
        <taxon>Heliantheae alliance</taxon>
        <taxon>Heliantheae</taxon>
        <taxon>Helianthus</taxon>
    </lineage>
</organism>